<protein>
    <submittedName>
        <fullName evidence="5">Uncharacterized protein</fullName>
    </submittedName>
</protein>
<dbReference type="InterPro" id="IPR002423">
    <property type="entry name" value="Cpn60/GroEL/TCP-1"/>
</dbReference>
<proteinExistence type="inferred from homology"/>
<feature type="chain" id="PRO_5045788223" evidence="4">
    <location>
        <begin position="24"/>
        <end position="586"/>
    </location>
</feature>
<sequence>MVSARLLPLLLLSLLSSLPLSSPFFLPPPTPFAPALAAKKVTFRGDSRAQLVAGINAVADAVKVTLGPRGRNVVLERNYGAPEIVNDGVTIAREISLKDPEQNVGARLIQEVASKSDSKAGDGTTTSTIMTQAIVNLGMRAVTSGLNPVALNIGIRKAARLLSDEVKRLSTPVKTVDDLRNIATIAAGSPDMGRIIATAFDKVGETGSTVVEESQTLVDEVEFTEGLTIDRGFISPYMVKDQERQTAELSAPRILVTDAKIDNVNELVPLLEQMVKTKEPLLIIAEDVTGEALSALVVNKMRGVLDVVAIKAPGFGERRKEYLQDIAIATGATFVAEEVGITLDSVTVDMLGTAERCVIVKEQTTIVTDEKQADAVTARIAQIRRAAEDSDTQFDKDKAQERVAALGGGIARIKVGAATETELRDKKLRYEDALNSVKSAQELGIVPGGGSTMAWLEMTMADKLMEAMADEDERAGAKIILKSLSAPLKQIAKNAGIEGAVVLANVQKQNEFHWGWDASKMDYCDLMERGVVDPAKVTINALENSASVAGLILTTECLVTEIPVEKTEAQRQQEFDDSGMMAGMQP</sequence>
<evidence type="ECO:0000256" key="4">
    <source>
        <dbReference type="SAM" id="SignalP"/>
    </source>
</evidence>
<dbReference type="InterPro" id="IPR001844">
    <property type="entry name" value="Cpn60/GroEL"/>
</dbReference>
<gene>
    <name evidence="5" type="ORF">TeGR_g11205</name>
</gene>
<name>A0ABQ6MHI0_9STRA</name>
<evidence type="ECO:0000313" key="5">
    <source>
        <dbReference type="EMBL" id="GMI26404.1"/>
    </source>
</evidence>
<dbReference type="PANTHER" id="PTHR45633">
    <property type="entry name" value="60 KDA HEAT SHOCK PROTEIN, MITOCHONDRIAL"/>
    <property type="match status" value="1"/>
</dbReference>
<dbReference type="SUPFAM" id="SSF52029">
    <property type="entry name" value="GroEL apical domain-like"/>
    <property type="match status" value="1"/>
</dbReference>
<keyword evidence="6" id="KW-1185">Reference proteome</keyword>
<evidence type="ECO:0000256" key="3">
    <source>
        <dbReference type="RuleBase" id="RU000418"/>
    </source>
</evidence>
<evidence type="ECO:0000256" key="2">
    <source>
        <dbReference type="ARBA" id="ARBA00023186"/>
    </source>
</evidence>
<dbReference type="NCBIfam" id="NF009488">
    <property type="entry name" value="PRK12850.1"/>
    <property type="match status" value="1"/>
</dbReference>
<evidence type="ECO:0000313" key="6">
    <source>
        <dbReference type="Proteomes" id="UP001165060"/>
    </source>
</evidence>
<keyword evidence="4" id="KW-0732">Signal</keyword>
<dbReference type="NCBIfam" id="NF009489">
    <property type="entry name" value="PRK12851.1"/>
    <property type="match status" value="1"/>
</dbReference>
<dbReference type="InterPro" id="IPR027409">
    <property type="entry name" value="GroEL-like_apical_dom_sf"/>
</dbReference>
<dbReference type="PRINTS" id="PR00298">
    <property type="entry name" value="CHAPERONIN60"/>
</dbReference>
<dbReference type="NCBIfam" id="NF000592">
    <property type="entry name" value="PRK00013.1"/>
    <property type="match status" value="1"/>
</dbReference>
<reference evidence="5 6" key="1">
    <citation type="journal article" date="2023" name="Commun. Biol.">
        <title>Genome analysis of Parmales, the sister group of diatoms, reveals the evolutionary specialization of diatoms from phago-mixotrophs to photoautotrophs.</title>
        <authorList>
            <person name="Ban H."/>
            <person name="Sato S."/>
            <person name="Yoshikawa S."/>
            <person name="Yamada K."/>
            <person name="Nakamura Y."/>
            <person name="Ichinomiya M."/>
            <person name="Sato N."/>
            <person name="Blanc-Mathieu R."/>
            <person name="Endo H."/>
            <person name="Kuwata A."/>
            <person name="Ogata H."/>
        </authorList>
    </citation>
    <scope>NUCLEOTIDE SEQUENCE [LARGE SCALE GENOMIC DNA]</scope>
</reference>
<comment type="similarity">
    <text evidence="1 3">Belongs to the chaperonin (HSP60) family.</text>
</comment>
<dbReference type="EMBL" id="BRYB01001467">
    <property type="protein sequence ID" value="GMI26404.1"/>
    <property type="molecule type" value="Genomic_DNA"/>
</dbReference>
<dbReference type="InterPro" id="IPR027413">
    <property type="entry name" value="GROEL-like_equatorial_sf"/>
</dbReference>
<dbReference type="Gene3D" id="3.50.7.10">
    <property type="entry name" value="GroEL"/>
    <property type="match status" value="1"/>
</dbReference>
<dbReference type="InterPro" id="IPR027410">
    <property type="entry name" value="TCP-1-like_intermed_sf"/>
</dbReference>
<organism evidence="5 6">
    <name type="scientific">Tetraparma gracilis</name>
    <dbReference type="NCBI Taxonomy" id="2962635"/>
    <lineage>
        <taxon>Eukaryota</taxon>
        <taxon>Sar</taxon>
        <taxon>Stramenopiles</taxon>
        <taxon>Ochrophyta</taxon>
        <taxon>Bolidophyceae</taxon>
        <taxon>Parmales</taxon>
        <taxon>Triparmaceae</taxon>
        <taxon>Tetraparma</taxon>
    </lineage>
</organism>
<comment type="caution">
    <text evidence="5">The sequence shown here is derived from an EMBL/GenBank/DDBJ whole genome shotgun (WGS) entry which is preliminary data.</text>
</comment>
<evidence type="ECO:0000256" key="1">
    <source>
        <dbReference type="ARBA" id="ARBA00006607"/>
    </source>
</evidence>
<dbReference type="SUPFAM" id="SSF54849">
    <property type="entry name" value="GroEL-intermediate domain like"/>
    <property type="match status" value="1"/>
</dbReference>
<dbReference type="Gene3D" id="1.10.560.10">
    <property type="entry name" value="GroEL-like equatorial domain"/>
    <property type="match status" value="1"/>
</dbReference>
<dbReference type="NCBIfam" id="TIGR02348">
    <property type="entry name" value="GroEL"/>
    <property type="match status" value="1"/>
</dbReference>
<dbReference type="CDD" id="cd03344">
    <property type="entry name" value="GroEL"/>
    <property type="match status" value="1"/>
</dbReference>
<dbReference type="Pfam" id="PF00118">
    <property type="entry name" value="Cpn60_TCP1"/>
    <property type="match status" value="1"/>
</dbReference>
<dbReference type="Gene3D" id="3.30.260.10">
    <property type="entry name" value="TCP-1-like chaperonin intermediate domain"/>
    <property type="match status" value="1"/>
</dbReference>
<dbReference type="SUPFAM" id="SSF48592">
    <property type="entry name" value="GroEL equatorial domain-like"/>
    <property type="match status" value="1"/>
</dbReference>
<dbReference type="Proteomes" id="UP001165060">
    <property type="component" value="Unassembled WGS sequence"/>
</dbReference>
<keyword evidence="2" id="KW-0143">Chaperone</keyword>
<feature type="signal peptide" evidence="4">
    <location>
        <begin position="1"/>
        <end position="23"/>
    </location>
</feature>
<accession>A0ABQ6MHI0</accession>
<dbReference type="NCBIfam" id="NF009487">
    <property type="entry name" value="PRK12849.1"/>
    <property type="match status" value="1"/>
</dbReference>